<keyword evidence="3" id="KW-1015">Disulfide bond</keyword>
<dbReference type="GO" id="GO:0005576">
    <property type="term" value="C:extracellular region"/>
    <property type="evidence" value="ECO:0007669"/>
    <property type="project" value="UniProtKB-SubCell"/>
</dbReference>
<dbReference type="InterPro" id="IPR018114">
    <property type="entry name" value="TRYPSIN_HIS"/>
</dbReference>
<protein>
    <recommendedName>
        <fullName evidence="6">trypsin</fullName>
        <ecNumber evidence="6">3.4.21.4</ecNumber>
    </recommendedName>
</protein>
<keyword evidence="9" id="KW-0378">Hydrolase</keyword>
<dbReference type="FunFam" id="2.40.10.10:FF:000002">
    <property type="entry name" value="Transmembrane protease serine"/>
    <property type="match status" value="1"/>
</dbReference>
<dbReference type="FunFam" id="2.40.10.10:FF:000005">
    <property type="entry name" value="Serine protease 37"/>
    <property type="match status" value="1"/>
</dbReference>
<dbReference type="Pfam" id="PF00089">
    <property type="entry name" value="Trypsin"/>
    <property type="match status" value="3"/>
</dbReference>
<dbReference type="SUPFAM" id="SSF50494">
    <property type="entry name" value="Trypsin-like serine proteases"/>
    <property type="match status" value="2"/>
</dbReference>
<keyword evidence="10" id="KW-1185">Reference proteome</keyword>
<comment type="caution">
    <text evidence="9">The sequence shown here is derived from an EMBL/GenBank/DDBJ whole genome shotgun (WGS) entry which is preliminary data.</text>
</comment>
<dbReference type="FunFam" id="2.40.10.10:FF:000068">
    <property type="entry name" value="transmembrane protease serine 2"/>
    <property type="match status" value="1"/>
</dbReference>
<evidence type="ECO:0000256" key="3">
    <source>
        <dbReference type="ARBA" id="ARBA00023157"/>
    </source>
</evidence>
<keyword evidence="9" id="KW-0645">Protease</keyword>
<gene>
    <name evidence="9" type="primary">Tmprss9_0</name>
    <name evidence="9" type="ORF">GTO96_0020228</name>
</gene>
<feature type="signal peptide" evidence="7">
    <location>
        <begin position="1"/>
        <end position="40"/>
    </location>
</feature>
<dbReference type="PROSITE" id="PS00134">
    <property type="entry name" value="TRYPSIN_HIS"/>
    <property type="match status" value="2"/>
</dbReference>
<evidence type="ECO:0000256" key="1">
    <source>
        <dbReference type="ARBA" id="ARBA00004239"/>
    </source>
</evidence>
<dbReference type="InterPro" id="IPR043504">
    <property type="entry name" value="Peptidase_S1_PA_chymotrypsin"/>
</dbReference>
<evidence type="ECO:0000256" key="7">
    <source>
        <dbReference type="SAM" id="SignalP"/>
    </source>
</evidence>
<feature type="domain" description="Peptidase S1" evidence="8">
    <location>
        <begin position="354"/>
        <end position="578"/>
    </location>
</feature>
<keyword evidence="2" id="KW-0865">Zymogen</keyword>
<dbReference type="PRINTS" id="PR00722">
    <property type="entry name" value="CHYMOTRYPSIN"/>
</dbReference>
<dbReference type="InterPro" id="IPR001314">
    <property type="entry name" value="Peptidase_S1A"/>
</dbReference>
<organism evidence="9 10">
    <name type="scientific">Polypterus senegalus</name>
    <name type="common">Senegal bichir</name>
    <dbReference type="NCBI Taxonomy" id="55291"/>
    <lineage>
        <taxon>Eukaryota</taxon>
        <taxon>Metazoa</taxon>
        <taxon>Chordata</taxon>
        <taxon>Craniata</taxon>
        <taxon>Vertebrata</taxon>
        <taxon>Euteleostomi</taxon>
        <taxon>Actinopterygii</taxon>
        <taxon>Polypteriformes</taxon>
        <taxon>Polypteridae</taxon>
        <taxon>Polypterus</taxon>
    </lineage>
</organism>
<comment type="catalytic activity">
    <reaction evidence="5">
        <text>Preferential cleavage: Arg-|-Xaa, Lys-|-Xaa.</text>
        <dbReference type="EC" id="3.4.21.4"/>
    </reaction>
</comment>
<evidence type="ECO:0000313" key="10">
    <source>
        <dbReference type="Proteomes" id="UP000886611"/>
    </source>
</evidence>
<sequence>MTLAWQTRHGGSMCTRSGGLRMWTLFLQLLALILITQAHAGSSSARIINGKEVKPHSRPYMASLQVNGQHHCGGFLVDKYFVMTAAHCRDRDEPLTVVLGAHSLKESRKLSPFFVECYHIHPKYSKTTKSNDIMLLKVRTLRMAALGDGHMCQAYCEMRGGGGGGQRSVLHSPLPLSPPPRPSPFHQLMKPALPLPHVEPIKLPKANRVVKPESECEVCGWGVTSGNHKQSDKLQAANVTVMDEKYCRKDWPVQAPTSLCTRGRKGDGGFCEGDSGGPLVCGQEAVGIVSLRGGPACDKPTVSNLYVKIVTYLKWIKEVMKRTLYFVLPINGNQVTKMVKRLCTCVSVSFRLGISDGDVAQNQDLQFMVSVQEGEKHHCGGFLISDRFVVTAGHCKFRNCSIVYSSHNLRQVKQWQRIKVQKTFRHENYTDKPLHNDIMLLQLAKPVKLNKGVKVAQLPKKRSTLENDAKCRVAGWGMTSHGPTDDLNVVTVKVLNRNKCAHFWKTRNVVITDKMLCTGSFKTEKGFCKGDSGGPLVCDNKAQGIVSFKHESECRYPDLPNVYTSVAAYADWIQAHLRRSTDD</sequence>
<feature type="domain" description="Peptidase S1" evidence="8">
    <location>
        <begin position="47"/>
        <end position="321"/>
    </location>
</feature>
<dbReference type="GO" id="GO:0006508">
    <property type="term" value="P:proteolysis"/>
    <property type="evidence" value="ECO:0007669"/>
    <property type="project" value="UniProtKB-KW"/>
</dbReference>
<dbReference type="PANTHER" id="PTHR24271:SF87">
    <property type="entry name" value="ARGININE ESTERASE-LIKE-RELATED"/>
    <property type="match status" value="1"/>
</dbReference>
<dbReference type="CDD" id="cd00190">
    <property type="entry name" value="Tryp_SPc"/>
    <property type="match status" value="2"/>
</dbReference>
<accession>A0A8X7XFJ1</accession>
<dbReference type="EC" id="3.4.21.4" evidence="6"/>
<dbReference type="InterPro" id="IPR009003">
    <property type="entry name" value="Peptidase_S1_PA"/>
</dbReference>
<evidence type="ECO:0000313" key="9">
    <source>
        <dbReference type="EMBL" id="KAG2466729.1"/>
    </source>
</evidence>
<name>A0A8X7XFJ1_POLSE</name>
<evidence type="ECO:0000256" key="6">
    <source>
        <dbReference type="ARBA" id="ARBA00038868"/>
    </source>
</evidence>
<evidence type="ECO:0000256" key="5">
    <source>
        <dbReference type="ARBA" id="ARBA00036320"/>
    </source>
</evidence>
<evidence type="ECO:0000256" key="2">
    <source>
        <dbReference type="ARBA" id="ARBA00023145"/>
    </source>
</evidence>
<dbReference type="Gene3D" id="2.40.10.10">
    <property type="entry name" value="Trypsin-like serine proteases"/>
    <property type="match status" value="4"/>
</dbReference>
<feature type="non-terminal residue" evidence="9">
    <location>
        <position position="583"/>
    </location>
</feature>
<proteinExistence type="inferred from homology"/>
<dbReference type="SMART" id="SM00020">
    <property type="entry name" value="Tryp_SPc"/>
    <property type="match status" value="2"/>
</dbReference>
<dbReference type="GO" id="GO:0004252">
    <property type="term" value="F:serine-type endopeptidase activity"/>
    <property type="evidence" value="ECO:0007669"/>
    <property type="project" value="UniProtKB-EC"/>
</dbReference>
<comment type="similarity">
    <text evidence="4">Belongs to the peptidase S1 family. CLIP subfamily.</text>
</comment>
<dbReference type="InterPro" id="IPR001254">
    <property type="entry name" value="Trypsin_dom"/>
</dbReference>
<dbReference type="EMBL" id="JAATIS010001241">
    <property type="protein sequence ID" value="KAG2466729.1"/>
    <property type="molecule type" value="Genomic_DNA"/>
</dbReference>
<dbReference type="AlphaFoldDB" id="A0A8X7XFJ1"/>
<dbReference type="PROSITE" id="PS50240">
    <property type="entry name" value="TRYPSIN_DOM"/>
    <property type="match status" value="2"/>
</dbReference>
<feature type="non-terminal residue" evidence="9">
    <location>
        <position position="1"/>
    </location>
</feature>
<reference evidence="9 10" key="1">
    <citation type="journal article" date="2021" name="Cell">
        <title>Tracing the genetic footprints of vertebrate landing in non-teleost ray-finned fishes.</title>
        <authorList>
            <person name="Bi X."/>
            <person name="Wang K."/>
            <person name="Yang L."/>
            <person name="Pan H."/>
            <person name="Jiang H."/>
            <person name="Wei Q."/>
            <person name="Fang M."/>
            <person name="Yu H."/>
            <person name="Zhu C."/>
            <person name="Cai Y."/>
            <person name="He Y."/>
            <person name="Gan X."/>
            <person name="Zeng H."/>
            <person name="Yu D."/>
            <person name="Zhu Y."/>
            <person name="Jiang H."/>
            <person name="Qiu Q."/>
            <person name="Yang H."/>
            <person name="Zhang Y.E."/>
            <person name="Wang W."/>
            <person name="Zhu M."/>
            <person name="He S."/>
            <person name="Zhang G."/>
        </authorList>
    </citation>
    <scope>NUCLEOTIDE SEQUENCE [LARGE SCALE GENOMIC DNA]</scope>
    <source>
        <strain evidence="9">Bchr_013</strain>
    </source>
</reference>
<evidence type="ECO:0000256" key="4">
    <source>
        <dbReference type="ARBA" id="ARBA00024195"/>
    </source>
</evidence>
<comment type="subcellular location">
    <subcellularLocation>
        <location evidence="1">Secreted</location>
        <location evidence="1">Extracellular space</location>
    </subcellularLocation>
</comment>
<feature type="chain" id="PRO_5036502316" description="trypsin" evidence="7">
    <location>
        <begin position="41"/>
        <end position="583"/>
    </location>
</feature>
<evidence type="ECO:0000259" key="8">
    <source>
        <dbReference type="PROSITE" id="PS50240"/>
    </source>
</evidence>
<dbReference type="Proteomes" id="UP000886611">
    <property type="component" value="Unassembled WGS sequence"/>
</dbReference>
<dbReference type="PANTHER" id="PTHR24271">
    <property type="entry name" value="KALLIKREIN-RELATED"/>
    <property type="match status" value="1"/>
</dbReference>
<keyword evidence="7" id="KW-0732">Signal</keyword>